<feature type="transmembrane region" description="Helical" evidence="1">
    <location>
        <begin position="35"/>
        <end position="57"/>
    </location>
</feature>
<feature type="transmembrane region" description="Helical" evidence="1">
    <location>
        <begin position="100"/>
        <end position="125"/>
    </location>
</feature>
<proteinExistence type="predicted"/>
<dbReference type="EMBL" id="DXEW01000004">
    <property type="protein sequence ID" value="HIX49825.1"/>
    <property type="molecule type" value="Genomic_DNA"/>
</dbReference>
<reference evidence="2" key="2">
    <citation type="submission" date="2021-04" db="EMBL/GenBank/DDBJ databases">
        <authorList>
            <person name="Gilroy R."/>
        </authorList>
    </citation>
    <scope>NUCLEOTIDE SEQUENCE</scope>
    <source>
        <strain evidence="2">2189</strain>
    </source>
</reference>
<sequence>MFKNKTVGFYIGAAGGLIGLVTTVIYLIYSLSVDLFAPEVFIFLLLGTLSEVLVLFVDWKFAPILPVLFFSLAFGLHINDRVLMFEEMINQIYGMNERGAILWVVLVLLALNLVSAIASIIASFSSREREQTVLRVE</sequence>
<reference evidence="2" key="1">
    <citation type="journal article" date="2021" name="PeerJ">
        <title>Extensive microbial diversity within the chicken gut microbiome revealed by metagenomics and culture.</title>
        <authorList>
            <person name="Gilroy R."/>
            <person name="Ravi A."/>
            <person name="Getino M."/>
            <person name="Pursley I."/>
            <person name="Horton D.L."/>
            <person name="Alikhan N.F."/>
            <person name="Baker D."/>
            <person name="Gharbi K."/>
            <person name="Hall N."/>
            <person name="Watson M."/>
            <person name="Adriaenssens E.M."/>
            <person name="Foster-Nyarko E."/>
            <person name="Jarju S."/>
            <person name="Secka A."/>
            <person name="Antonio M."/>
            <person name="Oren A."/>
            <person name="Chaudhuri R.R."/>
            <person name="La Ragione R."/>
            <person name="Hildebrand F."/>
            <person name="Pallen M.J."/>
        </authorList>
    </citation>
    <scope>NUCLEOTIDE SEQUENCE</scope>
    <source>
        <strain evidence="2">2189</strain>
    </source>
</reference>
<dbReference type="AlphaFoldDB" id="A0A9D2ATZ0"/>
<evidence type="ECO:0000313" key="2">
    <source>
        <dbReference type="EMBL" id="HIX49825.1"/>
    </source>
</evidence>
<keyword evidence="1" id="KW-0812">Transmembrane</keyword>
<evidence type="ECO:0000256" key="1">
    <source>
        <dbReference type="SAM" id="Phobius"/>
    </source>
</evidence>
<accession>A0A9D2ATZ0</accession>
<protein>
    <submittedName>
        <fullName evidence="2">Uncharacterized protein</fullName>
    </submittedName>
</protein>
<comment type="caution">
    <text evidence="2">The sequence shown here is derived from an EMBL/GenBank/DDBJ whole genome shotgun (WGS) entry which is preliminary data.</text>
</comment>
<name>A0A9D2ATZ0_9FIRM</name>
<keyword evidence="1" id="KW-1133">Transmembrane helix</keyword>
<dbReference type="Proteomes" id="UP000886847">
    <property type="component" value="Unassembled WGS sequence"/>
</dbReference>
<evidence type="ECO:0000313" key="3">
    <source>
        <dbReference type="Proteomes" id="UP000886847"/>
    </source>
</evidence>
<feature type="transmembrane region" description="Helical" evidence="1">
    <location>
        <begin position="64"/>
        <end position="80"/>
    </location>
</feature>
<feature type="transmembrane region" description="Helical" evidence="1">
    <location>
        <begin position="7"/>
        <end position="29"/>
    </location>
</feature>
<gene>
    <name evidence="2" type="ORF">H9851_00880</name>
</gene>
<organism evidence="2 3">
    <name type="scientific">Candidatus Borkfalkia faecavium</name>
    <dbReference type="NCBI Taxonomy" id="2838508"/>
    <lineage>
        <taxon>Bacteria</taxon>
        <taxon>Bacillati</taxon>
        <taxon>Bacillota</taxon>
        <taxon>Clostridia</taxon>
        <taxon>Christensenellales</taxon>
        <taxon>Christensenellaceae</taxon>
        <taxon>Candidatus Borkfalkia</taxon>
    </lineage>
</organism>
<keyword evidence="1" id="KW-0472">Membrane</keyword>